<dbReference type="InterPro" id="IPR000713">
    <property type="entry name" value="Mur_ligase_N"/>
</dbReference>
<evidence type="ECO:0000256" key="7">
    <source>
        <dbReference type="ARBA" id="ARBA00022984"/>
    </source>
</evidence>
<feature type="domain" description="Mur ligase C-terminal" evidence="14">
    <location>
        <begin position="353"/>
        <end position="484"/>
    </location>
</feature>
<evidence type="ECO:0000259" key="15">
    <source>
        <dbReference type="Pfam" id="PF08245"/>
    </source>
</evidence>
<keyword evidence="6 10" id="KW-0133">Cell shape</keyword>
<dbReference type="InterPro" id="IPR004101">
    <property type="entry name" value="Mur_ligase_C"/>
</dbReference>
<sequence length="548" mass="56486">MIEMTAAEIATVTGGELVDGAEPGTPVTGPVEFDSRRVTPGSVYMALPGARVDGHDFIPSALQAGAALVFEGRPTGSPALLCPEVDDEPGTQRNSSYLEHDPDGLGERVVAAVSRLARHNTDVLVSDNGLTVVGVTGSAGKTSTKDLLGAVLSAAGETVAPPGSLNNEIGHPYTVLKAGRSTRYLVAEMSARGRGHIAHLARIAPPRIGVVLNVGTAHLGEFGSREGIARAKGELVEALPTADRGGIAVLNADDDLVSGMASRTTARIVRFSADQGADGDADYRASQVTLDDMARASFLLHHPKGDPVRVSLGVFGAHNVGNALAAAAVGIECGLDPAVVAASLTGHTADSVNRMDVWTRNDGVTVINDSYNANPDSVRAGVDALVQTASRRGRARSWAVLGHMAELGDDTVRAHSATGDYLADHGVSRVVVVGDGPGQRALAGAAQGRGLWTRTVPDVTAAVELLTGADSGVHPGDVVLVKASYSDGLWRVSQGLDRGLPQTLPERGPERGPVRGPDPVPVPGAEATGRTTTETPDKTSTETPTQTR</sequence>
<comment type="function">
    <text evidence="10 11">Involved in cell wall formation. Catalyzes the final step in the synthesis of UDP-N-acetylmuramoyl-pentapeptide, the precursor of murein.</text>
</comment>
<evidence type="ECO:0000256" key="8">
    <source>
        <dbReference type="ARBA" id="ARBA00023306"/>
    </source>
</evidence>
<dbReference type="InterPro" id="IPR051046">
    <property type="entry name" value="MurCDEF_CellWall_CoF430Synth"/>
</dbReference>
<dbReference type="InterPro" id="IPR035911">
    <property type="entry name" value="MurE/MurF_N"/>
</dbReference>
<dbReference type="EMBL" id="CP024988">
    <property type="protein sequence ID" value="AWT26436.1"/>
    <property type="molecule type" value="Genomic_DNA"/>
</dbReference>
<dbReference type="InterPro" id="IPR036565">
    <property type="entry name" value="Mur-like_cat_sf"/>
</dbReference>
<evidence type="ECO:0000259" key="14">
    <source>
        <dbReference type="Pfam" id="PF02875"/>
    </source>
</evidence>
<evidence type="ECO:0000256" key="5">
    <source>
        <dbReference type="ARBA" id="ARBA00022840"/>
    </source>
</evidence>
<dbReference type="Gene3D" id="3.40.1390.10">
    <property type="entry name" value="MurE/MurF, N-terminal domain"/>
    <property type="match status" value="1"/>
</dbReference>
<dbReference type="GO" id="GO:0071555">
    <property type="term" value="P:cell wall organization"/>
    <property type="evidence" value="ECO:0007669"/>
    <property type="project" value="UniProtKB-KW"/>
</dbReference>
<feature type="binding site" evidence="10">
    <location>
        <begin position="137"/>
        <end position="143"/>
    </location>
    <ligand>
        <name>ATP</name>
        <dbReference type="ChEBI" id="CHEBI:30616"/>
    </ligand>
</feature>
<evidence type="ECO:0000259" key="13">
    <source>
        <dbReference type="Pfam" id="PF01225"/>
    </source>
</evidence>
<feature type="domain" description="Mur ligase N-terminal catalytic" evidence="13">
    <location>
        <begin position="31"/>
        <end position="75"/>
    </location>
</feature>
<dbReference type="InterPro" id="IPR013221">
    <property type="entry name" value="Mur_ligase_cen"/>
</dbReference>
<dbReference type="AlphaFoldDB" id="A0A2Z3YPF7"/>
<proteinExistence type="inferred from homology"/>
<dbReference type="Gene3D" id="3.40.1190.10">
    <property type="entry name" value="Mur-like, catalytic domain"/>
    <property type="match status" value="1"/>
</dbReference>
<dbReference type="GO" id="GO:0051301">
    <property type="term" value="P:cell division"/>
    <property type="evidence" value="ECO:0007669"/>
    <property type="project" value="UniProtKB-KW"/>
</dbReference>
<dbReference type="GO" id="GO:0009252">
    <property type="term" value="P:peptidoglycan biosynthetic process"/>
    <property type="evidence" value="ECO:0007669"/>
    <property type="project" value="UniProtKB-UniRule"/>
</dbReference>
<dbReference type="GO" id="GO:0005524">
    <property type="term" value="F:ATP binding"/>
    <property type="evidence" value="ECO:0007669"/>
    <property type="project" value="UniProtKB-UniRule"/>
</dbReference>
<dbReference type="InterPro" id="IPR005863">
    <property type="entry name" value="UDP-N-AcMur_synth"/>
</dbReference>
<dbReference type="SUPFAM" id="SSF53244">
    <property type="entry name" value="MurD-like peptide ligases, peptide-binding domain"/>
    <property type="match status" value="1"/>
</dbReference>
<evidence type="ECO:0000256" key="12">
    <source>
        <dbReference type="SAM" id="MobiDB-lite"/>
    </source>
</evidence>
<keyword evidence="17" id="KW-1185">Reference proteome</keyword>
<feature type="domain" description="Mur ligase central" evidence="15">
    <location>
        <begin position="135"/>
        <end position="329"/>
    </location>
</feature>
<feature type="region of interest" description="Disordered" evidence="12">
    <location>
        <begin position="496"/>
        <end position="548"/>
    </location>
</feature>
<dbReference type="HAMAP" id="MF_02019">
    <property type="entry name" value="MurF"/>
    <property type="match status" value="1"/>
</dbReference>
<keyword evidence="7 10" id="KW-0573">Peptidoglycan synthesis</keyword>
<dbReference type="GO" id="GO:0008360">
    <property type="term" value="P:regulation of cell shape"/>
    <property type="evidence" value="ECO:0007669"/>
    <property type="project" value="UniProtKB-KW"/>
</dbReference>
<comment type="subcellular location">
    <subcellularLocation>
        <location evidence="10 11">Cytoplasm</location>
    </subcellularLocation>
</comment>
<evidence type="ECO:0000313" key="17">
    <source>
        <dbReference type="Proteomes" id="UP000247696"/>
    </source>
</evidence>
<keyword evidence="9 10" id="KW-0961">Cell wall biogenesis/degradation</keyword>
<evidence type="ECO:0000313" key="16">
    <source>
        <dbReference type="EMBL" id="AWT26436.1"/>
    </source>
</evidence>
<dbReference type="RefSeq" id="WP_110481538.1">
    <property type="nucleotide sequence ID" value="NZ_CP024988.1"/>
</dbReference>
<evidence type="ECO:0000256" key="2">
    <source>
        <dbReference type="ARBA" id="ARBA00022598"/>
    </source>
</evidence>
<evidence type="ECO:0000256" key="1">
    <source>
        <dbReference type="ARBA" id="ARBA00022490"/>
    </source>
</evidence>
<keyword evidence="3 10" id="KW-0132">Cell division</keyword>
<dbReference type="Pfam" id="PF02875">
    <property type="entry name" value="Mur_ligase_C"/>
    <property type="match status" value="1"/>
</dbReference>
<keyword evidence="4 10" id="KW-0547">Nucleotide-binding</keyword>
<dbReference type="KEGG" id="cpre:Csp1_16520"/>
<evidence type="ECO:0000256" key="9">
    <source>
        <dbReference type="ARBA" id="ARBA00023316"/>
    </source>
</evidence>
<dbReference type="STRING" id="1737425.GCA_900049755_02579"/>
<evidence type="ECO:0000256" key="4">
    <source>
        <dbReference type="ARBA" id="ARBA00022741"/>
    </source>
</evidence>
<dbReference type="Proteomes" id="UP000247696">
    <property type="component" value="Chromosome"/>
</dbReference>
<reference evidence="17" key="1">
    <citation type="submission" date="2017-11" db="EMBL/GenBank/DDBJ databases">
        <title>Otitis media/interna in a cat caused by the recently described species Corynebacterium provencense.</title>
        <authorList>
            <person name="Kittl S."/>
            <person name="Brodard I."/>
            <person name="Rychener L."/>
            <person name="Jores J."/>
            <person name="Roosje P."/>
            <person name="Gobeli Brawand S."/>
        </authorList>
    </citation>
    <scope>NUCLEOTIDE SEQUENCE [LARGE SCALE GENOMIC DNA]</scope>
    <source>
        <strain evidence="17">17KM38</strain>
    </source>
</reference>
<protein>
    <recommendedName>
        <fullName evidence="10 11">UDP-N-acetylmuramoyl-tripeptide--D-alanyl-D-alanine ligase</fullName>
        <ecNumber evidence="10 11">6.3.2.10</ecNumber>
    </recommendedName>
    <alternativeName>
        <fullName evidence="10">D-alanyl-D-alanine-adding enzyme</fullName>
    </alternativeName>
</protein>
<keyword evidence="5 10" id="KW-0067">ATP-binding</keyword>
<dbReference type="GO" id="GO:0005737">
    <property type="term" value="C:cytoplasm"/>
    <property type="evidence" value="ECO:0007669"/>
    <property type="project" value="UniProtKB-SubCell"/>
</dbReference>
<dbReference type="GO" id="GO:0008766">
    <property type="term" value="F:UDP-N-acetylmuramoylalanyl-D-glutamyl-2,6-diaminopimelate-D-alanyl-D-alanine ligase activity"/>
    <property type="evidence" value="ECO:0007669"/>
    <property type="project" value="RHEA"/>
</dbReference>
<dbReference type="Pfam" id="PF08245">
    <property type="entry name" value="Mur_ligase_M"/>
    <property type="match status" value="1"/>
</dbReference>
<dbReference type="Pfam" id="PF01225">
    <property type="entry name" value="Mur_ligase"/>
    <property type="match status" value="1"/>
</dbReference>
<evidence type="ECO:0000256" key="3">
    <source>
        <dbReference type="ARBA" id="ARBA00022618"/>
    </source>
</evidence>
<feature type="compositionally biased region" description="Low complexity" evidence="12">
    <location>
        <begin position="523"/>
        <end position="534"/>
    </location>
</feature>
<dbReference type="NCBIfam" id="TIGR01143">
    <property type="entry name" value="murF"/>
    <property type="match status" value="1"/>
</dbReference>
<dbReference type="SUPFAM" id="SSF63418">
    <property type="entry name" value="MurE/MurF N-terminal domain"/>
    <property type="match status" value="1"/>
</dbReference>
<keyword evidence="2 10" id="KW-0436">Ligase</keyword>
<accession>A0A2Z3YPF7</accession>
<dbReference type="Gene3D" id="3.90.190.20">
    <property type="entry name" value="Mur ligase, C-terminal domain"/>
    <property type="match status" value="1"/>
</dbReference>
<dbReference type="UniPathway" id="UPA00219"/>
<evidence type="ECO:0000256" key="11">
    <source>
        <dbReference type="RuleBase" id="RU004136"/>
    </source>
</evidence>
<dbReference type="OrthoDB" id="9800958at2"/>
<comment type="similarity">
    <text evidence="10">Belongs to the MurCDEF family. MurF subfamily.</text>
</comment>
<comment type="pathway">
    <text evidence="10 11">Cell wall biogenesis; peptidoglycan biosynthesis.</text>
</comment>
<organism evidence="16 17">
    <name type="scientific">Corynebacterium provencense</name>
    <dbReference type="NCBI Taxonomy" id="1737425"/>
    <lineage>
        <taxon>Bacteria</taxon>
        <taxon>Bacillati</taxon>
        <taxon>Actinomycetota</taxon>
        <taxon>Actinomycetes</taxon>
        <taxon>Mycobacteriales</taxon>
        <taxon>Corynebacteriaceae</taxon>
        <taxon>Corynebacterium</taxon>
    </lineage>
</organism>
<keyword evidence="8 10" id="KW-0131">Cell cycle</keyword>
<dbReference type="EC" id="6.3.2.10" evidence="10 11"/>
<comment type="catalytic activity">
    <reaction evidence="10 11">
        <text>D-alanyl-D-alanine + UDP-N-acetyl-alpha-D-muramoyl-L-alanyl-gamma-D-glutamyl-meso-2,6-diaminopimelate + ATP = UDP-N-acetyl-alpha-D-muramoyl-L-alanyl-gamma-D-glutamyl-meso-2,6-diaminopimeloyl-D-alanyl-D-alanine + ADP + phosphate + H(+)</text>
        <dbReference type="Rhea" id="RHEA:28374"/>
        <dbReference type="ChEBI" id="CHEBI:15378"/>
        <dbReference type="ChEBI" id="CHEBI:30616"/>
        <dbReference type="ChEBI" id="CHEBI:43474"/>
        <dbReference type="ChEBI" id="CHEBI:57822"/>
        <dbReference type="ChEBI" id="CHEBI:61386"/>
        <dbReference type="ChEBI" id="CHEBI:83905"/>
        <dbReference type="ChEBI" id="CHEBI:456216"/>
        <dbReference type="EC" id="6.3.2.10"/>
    </reaction>
</comment>
<dbReference type="PANTHER" id="PTHR43024">
    <property type="entry name" value="UDP-N-ACETYLMURAMOYL-TRIPEPTIDE--D-ALANYL-D-ALANINE LIGASE"/>
    <property type="match status" value="1"/>
</dbReference>
<keyword evidence="1 10" id="KW-0963">Cytoplasm</keyword>
<dbReference type="PANTHER" id="PTHR43024:SF1">
    <property type="entry name" value="UDP-N-ACETYLMURAMOYL-TRIPEPTIDE--D-ALANYL-D-ALANINE LIGASE"/>
    <property type="match status" value="1"/>
</dbReference>
<dbReference type="SUPFAM" id="SSF53623">
    <property type="entry name" value="MurD-like peptide ligases, catalytic domain"/>
    <property type="match status" value="1"/>
</dbReference>
<name>A0A2Z3YPF7_9CORY</name>
<gene>
    <name evidence="10 16" type="primary">murF</name>
    <name evidence="16" type="ORF">Csp1_16520</name>
</gene>
<dbReference type="InterPro" id="IPR036615">
    <property type="entry name" value="Mur_ligase_C_dom_sf"/>
</dbReference>
<dbReference type="GO" id="GO:0047480">
    <property type="term" value="F:UDP-N-acetylmuramoyl-tripeptide-D-alanyl-D-alanine ligase activity"/>
    <property type="evidence" value="ECO:0007669"/>
    <property type="project" value="UniProtKB-UniRule"/>
</dbReference>
<evidence type="ECO:0000256" key="10">
    <source>
        <dbReference type="HAMAP-Rule" id="MF_02019"/>
    </source>
</evidence>
<evidence type="ECO:0000256" key="6">
    <source>
        <dbReference type="ARBA" id="ARBA00022960"/>
    </source>
</evidence>